<dbReference type="Pfam" id="PF03459">
    <property type="entry name" value="TOBE"/>
    <property type="match status" value="1"/>
</dbReference>
<keyword evidence="1" id="KW-0813">Transport</keyword>
<dbReference type="InterPro" id="IPR017871">
    <property type="entry name" value="ABC_transporter-like_CS"/>
</dbReference>
<dbReference type="PROSITE" id="PS50893">
    <property type="entry name" value="ABC_TRANSPORTER_2"/>
    <property type="match status" value="1"/>
</dbReference>
<evidence type="ECO:0000313" key="8">
    <source>
        <dbReference type="EMBL" id="MBP2416589.1"/>
    </source>
</evidence>
<dbReference type="PANTHER" id="PTHR42781">
    <property type="entry name" value="SPERMIDINE/PUTRESCINE IMPORT ATP-BINDING PROTEIN POTA"/>
    <property type="match status" value="1"/>
</dbReference>
<evidence type="ECO:0000259" key="7">
    <source>
        <dbReference type="PROSITE" id="PS51866"/>
    </source>
</evidence>
<evidence type="ECO:0000256" key="4">
    <source>
        <dbReference type="ARBA" id="ARBA00022840"/>
    </source>
</evidence>
<protein>
    <submittedName>
        <fullName evidence="8">Molybdate transport system ATP-binding protein</fullName>
    </submittedName>
</protein>
<keyword evidence="4 8" id="KW-0067">ATP-binding</keyword>
<feature type="domain" description="ABC transporter" evidence="6">
    <location>
        <begin position="1"/>
        <end position="237"/>
    </location>
</feature>
<dbReference type="Proteomes" id="UP000758168">
    <property type="component" value="Unassembled WGS sequence"/>
</dbReference>
<dbReference type="PANTHER" id="PTHR42781:SF4">
    <property type="entry name" value="SPERMIDINE_PUTRESCINE IMPORT ATP-BINDING PROTEIN POTA"/>
    <property type="match status" value="1"/>
</dbReference>
<dbReference type="Gene3D" id="3.40.50.300">
    <property type="entry name" value="P-loop containing nucleotide triphosphate hydrolases"/>
    <property type="match status" value="1"/>
</dbReference>
<feature type="domain" description="Mop" evidence="7">
    <location>
        <begin position="286"/>
        <end position="354"/>
    </location>
</feature>
<dbReference type="Gene3D" id="2.40.50.100">
    <property type="match status" value="1"/>
</dbReference>
<dbReference type="InterPro" id="IPR003439">
    <property type="entry name" value="ABC_transporter-like_ATP-bd"/>
</dbReference>
<comment type="caution">
    <text evidence="8">The sequence shown here is derived from an EMBL/GenBank/DDBJ whole genome shotgun (WGS) entry which is preliminary data.</text>
</comment>
<dbReference type="InterPro" id="IPR008995">
    <property type="entry name" value="Mo/tungstate-bd_C_term_dom"/>
</dbReference>
<dbReference type="InterPro" id="IPR027417">
    <property type="entry name" value="P-loop_NTPase"/>
</dbReference>
<evidence type="ECO:0000259" key="6">
    <source>
        <dbReference type="PROSITE" id="PS50893"/>
    </source>
</evidence>
<dbReference type="RefSeq" id="WP_307803939.1">
    <property type="nucleotide sequence ID" value="NZ_BAAAMH010000015.1"/>
</dbReference>
<dbReference type="PROSITE" id="PS00211">
    <property type="entry name" value="ABC_TRANSPORTER_1"/>
    <property type="match status" value="1"/>
</dbReference>
<dbReference type="InterPro" id="IPR004606">
    <property type="entry name" value="Mop_domain"/>
</dbReference>
<dbReference type="SMART" id="SM00382">
    <property type="entry name" value="AAA"/>
    <property type="match status" value="1"/>
</dbReference>
<evidence type="ECO:0000256" key="1">
    <source>
        <dbReference type="ARBA" id="ARBA00022448"/>
    </source>
</evidence>
<sequence length="361" mass="36870">MSGLAARLVVERPGFRLDVDLAAAPGEVVALVGPNGAGKSTALRALAGLLALDEGRVELDGRVLADAATRLHRPAHERGVGVVFQDYLLFPHLSVLDNVAFGLTARGRPRAEARAVAAGWLERVGLAALAAARPRTLSGGQAQRVALARALAPGPGLLLLDEPLAALDVRTRLLVRGELRRHLQAFGGAAVVVTHDPVDAAVLADRLVVVEDGRVVQTGTPAAVAARPRTDYVARLVGLNLLGGDGVDGVVRLPGGGRVHGPDVVGGPVRAAFRPAAVALFTARPEGSPRNLWAGRVTGLEPHGAGVRVEVAGAPDAGSSILAEVTPAAVAELDLRPGSPVWAAVKASDVTVYPDGPAAGP</sequence>
<reference evidence="8 9" key="1">
    <citation type="submission" date="2021-03" db="EMBL/GenBank/DDBJ databases">
        <title>Sequencing the genomes of 1000 actinobacteria strains.</title>
        <authorList>
            <person name="Klenk H.-P."/>
        </authorList>
    </citation>
    <scope>NUCLEOTIDE SEQUENCE [LARGE SCALE GENOMIC DNA]</scope>
    <source>
        <strain evidence="8 9">DSM 12936</strain>
    </source>
</reference>
<dbReference type="PROSITE" id="PS51866">
    <property type="entry name" value="MOP"/>
    <property type="match status" value="1"/>
</dbReference>
<dbReference type="SUPFAM" id="SSF52540">
    <property type="entry name" value="P-loop containing nucleoside triphosphate hydrolases"/>
    <property type="match status" value="1"/>
</dbReference>
<dbReference type="GO" id="GO:0005524">
    <property type="term" value="F:ATP binding"/>
    <property type="evidence" value="ECO:0007669"/>
    <property type="project" value="UniProtKB-KW"/>
</dbReference>
<evidence type="ECO:0000256" key="3">
    <source>
        <dbReference type="ARBA" id="ARBA00022741"/>
    </source>
</evidence>
<keyword evidence="2 5" id="KW-0500">Molybdenum</keyword>
<keyword evidence="3" id="KW-0547">Nucleotide-binding</keyword>
<dbReference type="EMBL" id="JAGIOB010000001">
    <property type="protein sequence ID" value="MBP2416589.1"/>
    <property type="molecule type" value="Genomic_DNA"/>
</dbReference>
<dbReference type="Pfam" id="PF00005">
    <property type="entry name" value="ABC_tran"/>
    <property type="match status" value="1"/>
</dbReference>
<dbReference type="InterPro" id="IPR003593">
    <property type="entry name" value="AAA+_ATPase"/>
</dbReference>
<keyword evidence="9" id="KW-1185">Reference proteome</keyword>
<proteinExistence type="predicted"/>
<evidence type="ECO:0000256" key="5">
    <source>
        <dbReference type="PROSITE-ProRule" id="PRU01213"/>
    </source>
</evidence>
<organism evidence="8 9">
    <name type="scientific">Microlunatus capsulatus</name>
    <dbReference type="NCBI Taxonomy" id="99117"/>
    <lineage>
        <taxon>Bacteria</taxon>
        <taxon>Bacillati</taxon>
        <taxon>Actinomycetota</taxon>
        <taxon>Actinomycetes</taxon>
        <taxon>Propionibacteriales</taxon>
        <taxon>Propionibacteriaceae</taxon>
        <taxon>Microlunatus</taxon>
    </lineage>
</organism>
<dbReference type="InterPro" id="IPR050093">
    <property type="entry name" value="ABC_SmlMolc_Importer"/>
</dbReference>
<evidence type="ECO:0000313" key="9">
    <source>
        <dbReference type="Proteomes" id="UP000758168"/>
    </source>
</evidence>
<evidence type="ECO:0000256" key="2">
    <source>
        <dbReference type="ARBA" id="ARBA00022505"/>
    </source>
</evidence>
<accession>A0ABS4Z6A9</accession>
<dbReference type="SUPFAM" id="SSF50331">
    <property type="entry name" value="MOP-like"/>
    <property type="match status" value="1"/>
</dbReference>
<dbReference type="InterPro" id="IPR005116">
    <property type="entry name" value="Transp-assoc_OB_typ1"/>
</dbReference>
<gene>
    <name evidence="8" type="ORF">JOF54_001511</name>
</gene>
<name>A0ABS4Z6A9_9ACTN</name>